<proteinExistence type="predicted"/>
<feature type="transmembrane region" description="Helical" evidence="1">
    <location>
        <begin position="689"/>
        <end position="709"/>
    </location>
</feature>
<keyword evidence="1" id="KW-1133">Transmembrane helix</keyword>
<feature type="transmembrane region" description="Helical" evidence="1">
    <location>
        <begin position="371"/>
        <end position="391"/>
    </location>
</feature>
<feature type="chain" id="PRO_5045556527" evidence="2">
    <location>
        <begin position="24"/>
        <end position="720"/>
    </location>
</feature>
<evidence type="ECO:0000256" key="1">
    <source>
        <dbReference type="SAM" id="Phobius"/>
    </source>
</evidence>
<protein>
    <submittedName>
        <fullName evidence="3">Uncharacterized protein</fullName>
    </submittedName>
</protein>
<keyword evidence="2" id="KW-0732">Signal</keyword>
<comment type="caution">
    <text evidence="3">The sequence shown here is derived from an EMBL/GenBank/DDBJ whole genome shotgun (WGS) entry which is preliminary data.</text>
</comment>
<reference evidence="3 4" key="1">
    <citation type="submission" date="2024-08" db="EMBL/GenBank/DDBJ databases">
        <authorList>
            <person name="Cucini C."/>
            <person name="Frati F."/>
        </authorList>
    </citation>
    <scope>NUCLEOTIDE SEQUENCE [LARGE SCALE GENOMIC DNA]</scope>
</reference>
<feature type="signal peptide" evidence="2">
    <location>
        <begin position="1"/>
        <end position="23"/>
    </location>
</feature>
<keyword evidence="4" id="KW-1185">Reference proteome</keyword>
<gene>
    <name evidence="3" type="ORF">ODALV1_LOCUS9894</name>
</gene>
<organism evidence="3 4">
    <name type="scientific">Orchesella dallaii</name>
    <dbReference type="NCBI Taxonomy" id="48710"/>
    <lineage>
        <taxon>Eukaryota</taxon>
        <taxon>Metazoa</taxon>
        <taxon>Ecdysozoa</taxon>
        <taxon>Arthropoda</taxon>
        <taxon>Hexapoda</taxon>
        <taxon>Collembola</taxon>
        <taxon>Entomobryomorpha</taxon>
        <taxon>Entomobryoidea</taxon>
        <taxon>Orchesellidae</taxon>
        <taxon>Orchesellinae</taxon>
        <taxon>Orchesella</taxon>
    </lineage>
</organism>
<dbReference type="Proteomes" id="UP001642540">
    <property type="component" value="Unassembled WGS sequence"/>
</dbReference>
<keyword evidence="1" id="KW-0472">Membrane</keyword>
<feature type="transmembrane region" description="Helical" evidence="1">
    <location>
        <begin position="412"/>
        <end position="437"/>
    </location>
</feature>
<keyword evidence="1" id="KW-0812">Transmembrane</keyword>
<evidence type="ECO:0000313" key="3">
    <source>
        <dbReference type="EMBL" id="CAL8098315.1"/>
    </source>
</evidence>
<evidence type="ECO:0000256" key="2">
    <source>
        <dbReference type="SAM" id="SignalP"/>
    </source>
</evidence>
<accession>A0ABP1QD00</accession>
<name>A0ABP1QD00_9HEXA</name>
<sequence>MNKIKILFYLLFLFHTAIQIVETTKPSSNFMEPIIPESIPILSECTMFPLKKALHDEENNYPSNFISKLLTRCIHGYDTCVFFHTFQFRNAYPVFDLDFFKFTHIHQILKFRLSTPCVTILLKTLKIENYSQMVRVSDVLGFGRLDTQPLSTKPPISLFILIPFYDHPINMRGSFVAKVFLLANIYWVFFDFESNEMYLPATLKGKVKTHGSNKIQSIKSPLSHASIAPIFKFSVQLEPHQVIKKWRTFNQFWYPEIPDDGTKYGALSKQQLQCDIVRSINPRQQLGESSVDMCIRRIIFNRHNCSEVKCQRFFSYLMNSQPLSNLIEKFYLPYFAQKFGFRYAGYRYVYFYRFERGTSIDMISLLKPVPFLGWLTLVGIILAMTTLLQHLKTCKGAVSALLRMALEQDATIENASLIGSSLVVLWLFACILVRNVYTSTIFTYITAQPLPKIPGSLAEAIENYTNLDILYDGFADLQYISIKKPPYQIDPVEDELNVLWRRNRMLYRCNLNDESATFYARFLTELTESSKIRCRVVAAMYGKTAIGYHQFTLGKNWGDFVLIYNPVNSYDMLISVLGNRWRFEPSRGELNMTMWGYLGNFDSIISSFIDDALGRFEQSGILQRLRDEIQRINTVLLLKKENEDMRLDLKRWINFYTAVSQLKSLVAQFGNRNDDEVKASTIETFLVSWVLYFGMVLASLASILVEILVDKFQRRLNAIC</sequence>
<evidence type="ECO:0000313" key="4">
    <source>
        <dbReference type="Proteomes" id="UP001642540"/>
    </source>
</evidence>
<dbReference type="EMBL" id="CAXLJM020000030">
    <property type="protein sequence ID" value="CAL8098315.1"/>
    <property type="molecule type" value="Genomic_DNA"/>
</dbReference>